<accession>A0ABM8Q356</accession>
<keyword evidence="1" id="KW-0472">Membrane</keyword>
<keyword evidence="1" id="KW-1133">Transmembrane helix</keyword>
<evidence type="ECO:0000313" key="2">
    <source>
        <dbReference type="EMBL" id="CAD7287275.1"/>
    </source>
</evidence>
<keyword evidence="1" id="KW-0812">Transmembrane</keyword>
<feature type="transmembrane region" description="Helical" evidence="1">
    <location>
        <begin position="12"/>
        <end position="34"/>
    </location>
</feature>
<comment type="caution">
    <text evidence="2">The sequence shown here is derived from an EMBL/GenBank/DDBJ whole genome shotgun (WGS) entry which is preliminary data.</text>
</comment>
<reference evidence="2 3" key="1">
    <citation type="submission" date="2020-11" db="EMBL/GenBank/DDBJ databases">
        <authorList>
            <person name="Peeters C."/>
        </authorList>
    </citation>
    <scope>NUCLEOTIDE SEQUENCE [LARGE SCALE GENOMIC DNA]</scope>
    <source>
        <strain evidence="2 3">LMG 7974</strain>
    </source>
</reference>
<name>A0ABM8Q356_9BACT</name>
<proteinExistence type="predicted"/>
<dbReference type="EMBL" id="CAJHOF010000002">
    <property type="protein sequence ID" value="CAD7287275.1"/>
    <property type="molecule type" value="Genomic_DNA"/>
</dbReference>
<sequence>MYEYEFIDLIKFSGFLIMYLSIVIGFFGLVKSVIMGIDLLTRA</sequence>
<dbReference type="Proteomes" id="UP000789803">
    <property type="component" value="Unassembled WGS sequence"/>
</dbReference>
<evidence type="ECO:0000256" key="1">
    <source>
        <dbReference type="SAM" id="Phobius"/>
    </source>
</evidence>
<protein>
    <submittedName>
        <fullName evidence="2">Uncharacterized protein</fullName>
    </submittedName>
</protein>
<keyword evidence="3" id="KW-1185">Reference proteome</keyword>
<gene>
    <name evidence="2" type="ORF">LMG7974_00213</name>
</gene>
<organism evidence="2 3">
    <name type="scientific">Campylobacter majalis</name>
    <dbReference type="NCBI Taxonomy" id="2790656"/>
    <lineage>
        <taxon>Bacteria</taxon>
        <taxon>Pseudomonadati</taxon>
        <taxon>Campylobacterota</taxon>
        <taxon>Epsilonproteobacteria</taxon>
        <taxon>Campylobacterales</taxon>
        <taxon>Campylobacteraceae</taxon>
        <taxon>Campylobacter</taxon>
    </lineage>
</organism>
<evidence type="ECO:0000313" key="3">
    <source>
        <dbReference type="Proteomes" id="UP000789803"/>
    </source>
</evidence>